<dbReference type="InterPro" id="IPR013657">
    <property type="entry name" value="SCL35B1-4/HUT1"/>
</dbReference>
<keyword evidence="6 7" id="KW-0472">Membrane</keyword>
<protein>
    <submittedName>
        <fullName evidence="8">Uncharacterized protein</fullName>
    </submittedName>
</protein>
<keyword evidence="3" id="KW-0813">Transport</keyword>
<feature type="transmembrane region" description="Helical" evidence="7">
    <location>
        <begin position="60"/>
        <end position="78"/>
    </location>
</feature>
<organism evidence="8 9">
    <name type="scientific">Ostreobium quekettii</name>
    <dbReference type="NCBI Taxonomy" id="121088"/>
    <lineage>
        <taxon>Eukaryota</taxon>
        <taxon>Viridiplantae</taxon>
        <taxon>Chlorophyta</taxon>
        <taxon>core chlorophytes</taxon>
        <taxon>Ulvophyceae</taxon>
        <taxon>TCBD clade</taxon>
        <taxon>Bryopsidales</taxon>
        <taxon>Ostreobineae</taxon>
        <taxon>Ostreobiaceae</taxon>
        <taxon>Ostreobium</taxon>
    </lineage>
</organism>
<evidence type="ECO:0000256" key="7">
    <source>
        <dbReference type="SAM" id="Phobius"/>
    </source>
</evidence>
<comment type="similarity">
    <text evidence="2">Belongs to the nucleotide-sugar transporter family. UDP-galactose:UMP antiporter (TC 2.A.7.11) subfamily.</text>
</comment>
<feature type="transmembrane region" description="Helical" evidence="7">
    <location>
        <begin position="29"/>
        <end position="48"/>
    </location>
</feature>
<dbReference type="AlphaFoldDB" id="A0A8S1J935"/>
<comment type="caution">
    <text evidence="8">The sequence shown here is derived from an EMBL/GenBank/DDBJ whole genome shotgun (WGS) entry which is preliminary data.</text>
</comment>
<dbReference type="Proteomes" id="UP000708148">
    <property type="component" value="Unassembled WGS sequence"/>
</dbReference>
<dbReference type="Pfam" id="PF08449">
    <property type="entry name" value="UAA"/>
    <property type="match status" value="1"/>
</dbReference>
<feature type="transmembrane region" description="Helical" evidence="7">
    <location>
        <begin position="299"/>
        <end position="317"/>
    </location>
</feature>
<keyword evidence="5 7" id="KW-1133">Transmembrane helix</keyword>
<sequence length="339" mass="37470">MVDTGHATVEAAADNPVIFGVRLGGSRRLQFAALAAGALISSLGFSLLQESVFRVPGFSFGGWMTFWMYGSWVVCGFLEQNWNGGPQRRGSLVGYAVVALTTCGGVYFTNWALNFLNYTTRVVAKSCKVLPVMAFRVLIQRKHHSLWEYLAALVLASGISAFLLGDRQAYPQFNAAGLFLICLGVVCDAVTSNLEERWFFDIRPPCDQAEVVYYLSQFSCGYSLILLVATGEAWPAFEHSVQNMLVVPSILAFSMLGYVSVDCVLLLIKHFGATNTEIVKSLRKVLQVSLSLMVFPKPLNASHGIGYMLVFLSLMWMEKLRRRRSTTSGPQELKAEDKV</sequence>
<dbReference type="PANTHER" id="PTHR10778:SF8">
    <property type="entry name" value="ADENOSINE 3'-PHOSPHO 5'-PHOSPHOSULFATE TRANSPORTER 2"/>
    <property type="match status" value="1"/>
</dbReference>
<evidence type="ECO:0000256" key="2">
    <source>
        <dbReference type="ARBA" id="ARBA00008349"/>
    </source>
</evidence>
<dbReference type="GO" id="GO:0005789">
    <property type="term" value="C:endoplasmic reticulum membrane"/>
    <property type="evidence" value="ECO:0007669"/>
    <property type="project" value="TreeGrafter"/>
</dbReference>
<dbReference type="OrthoDB" id="1601at2759"/>
<accession>A0A8S1J935</accession>
<feature type="transmembrane region" description="Helical" evidence="7">
    <location>
        <begin position="245"/>
        <end position="268"/>
    </location>
</feature>
<feature type="transmembrane region" description="Helical" evidence="7">
    <location>
        <begin position="172"/>
        <end position="191"/>
    </location>
</feature>
<dbReference type="EMBL" id="CAJHUC010001846">
    <property type="protein sequence ID" value="CAD7702490.1"/>
    <property type="molecule type" value="Genomic_DNA"/>
</dbReference>
<dbReference type="PANTHER" id="PTHR10778">
    <property type="entry name" value="SOLUTE CARRIER FAMILY 35 MEMBER B"/>
    <property type="match status" value="1"/>
</dbReference>
<evidence type="ECO:0000313" key="8">
    <source>
        <dbReference type="EMBL" id="CAD7702490.1"/>
    </source>
</evidence>
<evidence type="ECO:0000313" key="9">
    <source>
        <dbReference type="Proteomes" id="UP000708148"/>
    </source>
</evidence>
<comment type="subcellular location">
    <subcellularLocation>
        <location evidence="1">Membrane</location>
        <topology evidence="1">Multi-pass membrane protein</topology>
    </subcellularLocation>
</comment>
<keyword evidence="9" id="KW-1185">Reference proteome</keyword>
<feature type="transmembrane region" description="Helical" evidence="7">
    <location>
        <begin position="146"/>
        <end position="165"/>
    </location>
</feature>
<evidence type="ECO:0000256" key="5">
    <source>
        <dbReference type="ARBA" id="ARBA00022989"/>
    </source>
</evidence>
<name>A0A8S1J935_9CHLO</name>
<evidence type="ECO:0000256" key="1">
    <source>
        <dbReference type="ARBA" id="ARBA00004141"/>
    </source>
</evidence>
<feature type="transmembrane region" description="Helical" evidence="7">
    <location>
        <begin position="90"/>
        <end position="108"/>
    </location>
</feature>
<evidence type="ECO:0000256" key="4">
    <source>
        <dbReference type="ARBA" id="ARBA00022692"/>
    </source>
</evidence>
<keyword evidence="4 7" id="KW-0812">Transmembrane</keyword>
<proteinExistence type="inferred from homology"/>
<dbReference type="GO" id="GO:0000139">
    <property type="term" value="C:Golgi membrane"/>
    <property type="evidence" value="ECO:0007669"/>
    <property type="project" value="TreeGrafter"/>
</dbReference>
<dbReference type="GO" id="GO:0046964">
    <property type="term" value="F:3'-phosphoadenosine 5'-phosphosulfate transmembrane transporter activity"/>
    <property type="evidence" value="ECO:0007669"/>
    <property type="project" value="TreeGrafter"/>
</dbReference>
<feature type="transmembrane region" description="Helical" evidence="7">
    <location>
        <begin position="211"/>
        <end position="233"/>
    </location>
</feature>
<evidence type="ECO:0000256" key="3">
    <source>
        <dbReference type="ARBA" id="ARBA00022448"/>
    </source>
</evidence>
<reference evidence="8" key="1">
    <citation type="submission" date="2020-12" db="EMBL/GenBank/DDBJ databases">
        <authorList>
            <person name="Iha C."/>
        </authorList>
    </citation>
    <scope>NUCLEOTIDE SEQUENCE</scope>
</reference>
<evidence type="ECO:0000256" key="6">
    <source>
        <dbReference type="ARBA" id="ARBA00023136"/>
    </source>
</evidence>
<gene>
    <name evidence="8" type="ORF">OSTQU699_LOCUS7847</name>
</gene>